<evidence type="ECO:0000313" key="9">
    <source>
        <dbReference type="Ensembl" id="ENSELUP00000026345.3"/>
    </source>
</evidence>
<dbReference type="SUPFAM" id="SSF54768">
    <property type="entry name" value="dsRNA-binding domain-like"/>
    <property type="match status" value="2"/>
</dbReference>
<dbReference type="Gene3D" id="3.30.460.10">
    <property type="entry name" value="Beta Polymerase, domain 2"/>
    <property type="match status" value="1"/>
</dbReference>
<keyword evidence="2" id="KW-0963">Cytoplasm</keyword>
<dbReference type="InterPro" id="IPR006561">
    <property type="entry name" value="DZF_dom"/>
</dbReference>
<evidence type="ECO:0000256" key="5">
    <source>
        <dbReference type="PROSITE-ProRule" id="PRU00266"/>
    </source>
</evidence>
<dbReference type="Gene3D" id="1.10.1410.40">
    <property type="match status" value="1"/>
</dbReference>
<dbReference type="PANTHER" id="PTHR45762:SF1">
    <property type="entry name" value="SPERMATID PERINUCLEAR RNA-BINDING PROTEIN"/>
    <property type="match status" value="1"/>
</dbReference>
<dbReference type="GO" id="GO:0003727">
    <property type="term" value="F:single-stranded RNA binding"/>
    <property type="evidence" value="ECO:0007669"/>
    <property type="project" value="TreeGrafter"/>
</dbReference>
<dbReference type="GO" id="GO:0071011">
    <property type="term" value="C:precatalytic spliceosome"/>
    <property type="evidence" value="ECO:0007669"/>
    <property type="project" value="TreeGrafter"/>
</dbReference>
<evidence type="ECO:0000256" key="3">
    <source>
        <dbReference type="ARBA" id="ARBA00022737"/>
    </source>
</evidence>
<dbReference type="SMART" id="SM00358">
    <property type="entry name" value="DSRM"/>
    <property type="match status" value="2"/>
</dbReference>
<keyword evidence="10" id="KW-1185">Reference proteome</keyword>
<dbReference type="PROSITE" id="PS50137">
    <property type="entry name" value="DS_RBD"/>
    <property type="match status" value="2"/>
</dbReference>
<dbReference type="FunFam" id="3.30.460.10:FF:000011">
    <property type="entry name" value="interleukin enhancer-binding factor 3 isoform X1"/>
    <property type="match status" value="1"/>
</dbReference>
<dbReference type="Pfam" id="PF20965">
    <property type="entry name" value="DZF_C"/>
    <property type="match status" value="1"/>
</dbReference>
<reference evidence="9" key="4">
    <citation type="submission" date="2025-09" db="UniProtKB">
        <authorList>
            <consortium name="Ensembl"/>
        </authorList>
    </citation>
    <scope>IDENTIFICATION</scope>
</reference>
<dbReference type="Ensembl" id="ENSELUT00000018754.3">
    <property type="protein sequence ID" value="ENSELUP00000026345.3"/>
    <property type="gene ID" value="ENSELUG00000001098.3"/>
</dbReference>
<dbReference type="InterPro" id="IPR049401">
    <property type="entry name" value="DZF_dom_N"/>
</dbReference>
<keyword evidence="4" id="KW-0238">DNA-binding</keyword>
<evidence type="ECO:0000256" key="1">
    <source>
        <dbReference type="ARBA" id="ARBA00004496"/>
    </source>
</evidence>
<evidence type="ECO:0000313" key="10">
    <source>
        <dbReference type="Proteomes" id="UP000265140"/>
    </source>
</evidence>
<dbReference type="OMA" id="NPRSMET"/>
<feature type="domain" description="DZF" evidence="8">
    <location>
        <begin position="1"/>
        <end position="348"/>
    </location>
</feature>
<dbReference type="AlphaFoldDB" id="A0A3P8ZCD6"/>
<reference evidence="10" key="1">
    <citation type="journal article" date="2014" name="PLoS ONE">
        <title>The genome and linkage map of the northern pike (Esox lucius): conserved synteny revealed between the salmonid sister group and the Neoteleostei.</title>
        <authorList>
            <person name="Rondeau E.B."/>
            <person name="Minkley D.R."/>
            <person name="Leong J.S."/>
            <person name="Messmer A.M."/>
            <person name="Jantzen J.R."/>
            <person name="von Schalburg K.R."/>
            <person name="Lemon C."/>
            <person name="Bird N.H."/>
            <person name="Koop B.F."/>
        </authorList>
    </citation>
    <scope>NUCLEOTIDE SEQUENCE</scope>
</reference>
<feature type="domain" description="DRBM" evidence="7">
    <location>
        <begin position="497"/>
        <end position="563"/>
    </location>
</feature>
<gene>
    <name evidence="9" type="primary">STRBP</name>
</gene>
<dbReference type="InterPro" id="IPR014720">
    <property type="entry name" value="dsRBD_dom"/>
</dbReference>
<dbReference type="Proteomes" id="UP000265140">
    <property type="component" value="Chromosome 13"/>
</dbReference>
<feature type="compositionally biased region" description="Polar residues" evidence="6">
    <location>
        <begin position="471"/>
        <end position="482"/>
    </location>
</feature>
<evidence type="ECO:0000256" key="4">
    <source>
        <dbReference type="ARBA" id="ARBA00023125"/>
    </source>
</evidence>
<dbReference type="FunFam" id="1.10.1410.40:FF:000001">
    <property type="entry name" value="interleukin enhancer-binding factor 3 isoform X1"/>
    <property type="match status" value="1"/>
</dbReference>
<keyword evidence="3" id="KW-0677">Repeat</keyword>
<feature type="domain" description="DRBM" evidence="7">
    <location>
        <begin position="372"/>
        <end position="439"/>
    </location>
</feature>
<dbReference type="GO" id="GO:0003725">
    <property type="term" value="F:double-stranded RNA binding"/>
    <property type="evidence" value="ECO:0007669"/>
    <property type="project" value="TreeGrafter"/>
</dbReference>
<accession>A0A3P8ZCD6</accession>
<name>A0A3P8ZCD6_ESOLU</name>
<dbReference type="Bgee" id="ENSELUG00000001098">
    <property type="expression patterns" value="Expressed in ovary and 1 other cell type or tissue"/>
</dbReference>
<dbReference type="Pfam" id="PF07528">
    <property type="entry name" value="DZF_N"/>
    <property type="match status" value="1"/>
</dbReference>
<dbReference type="OrthoDB" id="8898434at2759"/>
<feature type="region of interest" description="Disordered" evidence="6">
    <location>
        <begin position="561"/>
        <end position="589"/>
    </location>
</feature>
<sequence length="589" mass="65378">MWSMETLTSDDRHVMAKHDDLCPSPEDLEAVQKMVSSVECGLKQVSDWMDKLNASLSKAPTPSRKDTKAVVDHTTTFSSTKASVLCGVMRVGLLAKGLLIKGDKDLELVLMCREKPTKLLLYTISSNLPLQLQTLTGDQYEVQSKISESAMRVVKTNDPKFTLKITLSSLAMGDKNTHGSFLITGCIYWLFTLFYVPLQARVTDLKSCVIVMRVLRDMRNRLTMWEPLKEWPLELICEKALATCNRPLGPGEALRRVMECIASGILLPGGPGVRDPCEREPTDTLSVITGQQAEAITQNAQHALRLLAFGYLHKVLNMNPLPQAKSSHRLSGLDKEGTCRKRQHEFRHTDDRQFFKKMKPNLIRAQDSAVTDPNMNAQARLNQVFPGLQYKLLSQSGPVHAPVFIMSVEVHGAVYEASGTSKKTAKLKVALKVLQALGNPAGFDVDLEPLSADHRSDDRSFRDDRKDKMSTKSNSNTVISSTDTREPRIPGPFLTAGGKNPVMELNEKRRGLNYELVSETGGSFDKHFIIEVEVDKQRFRGSGTSKKAAKASAALAALKRLFPDSKEHRTKNKRSTTQVGGQTSLSANW</sequence>
<dbReference type="PROSITE" id="PS51703">
    <property type="entry name" value="DZF"/>
    <property type="match status" value="1"/>
</dbReference>
<evidence type="ECO:0000256" key="6">
    <source>
        <dbReference type="SAM" id="MobiDB-lite"/>
    </source>
</evidence>
<evidence type="ECO:0000259" key="7">
    <source>
        <dbReference type="PROSITE" id="PS50137"/>
    </source>
</evidence>
<dbReference type="GO" id="GO:0005737">
    <property type="term" value="C:cytoplasm"/>
    <property type="evidence" value="ECO:0007669"/>
    <property type="project" value="UniProtKB-SubCell"/>
</dbReference>
<proteinExistence type="predicted"/>
<dbReference type="GO" id="GO:0003677">
    <property type="term" value="F:DNA binding"/>
    <property type="evidence" value="ECO:0007669"/>
    <property type="project" value="UniProtKB-KW"/>
</dbReference>
<dbReference type="SMART" id="SM00572">
    <property type="entry name" value="DZF"/>
    <property type="match status" value="1"/>
</dbReference>
<dbReference type="InParanoid" id="A0A3P8ZCD6"/>
<dbReference type="FunFam" id="3.30.160.20:FF:000006">
    <property type="entry name" value="interleukin enhancer-binding factor 3 isoform X2"/>
    <property type="match status" value="1"/>
</dbReference>
<dbReference type="PANTHER" id="PTHR45762">
    <property type="entry name" value="ZINC FINGER RNA-BINDING PROTEIN"/>
    <property type="match status" value="1"/>
</dbReference>
<evidence type="ECO:0000259" key="8">
    <source>
        <dbReference type="PROSITE" id="PS51703"/>
    </source>
</evidence>
<keyword evidence="5" id="KW-0694">RNA-binding</keyword>
<dbReference type="Gene3D" id="3.30.160.20">
    <property type="match status" value="2"/>
</dbReference>
<feature type="region of interest" description="Disordered" evidence="6">
    <location>
        <begin position="445"/>
        <end position="500"/>
    </location>
</feature>
<reference evidence="9" key="2">
    <citation type="submission" date="2020-02" db="EMBL/GenBank/DDBJ databases">
        <title>Esox lucius (northern pike) genome, fEsoLuc1, primary haplotype.</title>
        <authorList>
            <person name="Myers G."/>
            <person name="Karagic N."/>
            <person name="Meyer A."/>
            <person name="Pippel M."/>
            <person name="Reichard M."/>
            <person name="Winkler S."/>
            <person name="Tracey A."/>
            <person name="Sims Y."/>
            <person name="Howe K."/>
            <person name="Rhie A."/>
            <person name="Formenti G."/>
            <person name="Durbin R."/>
            <person name="Fedrigo O."/>
            <person name="Jarvis E.D."/>
        </authorList>
    </citation>
    <scope>NUCLEOTIDE SEQUENCE [LARGE SCALE GENOMIC DNA]</scope>
</reference>
<dbReference type="InterPro" id="IPR049402">
    <property type="entry name" value="DZF_dom_C"/>
</dbReference>
<feature type="compositionally biased region" description="Basic and acidic residues" evidence="6">
    <location>
        <begin position="451"/>
        <end position="470"/>
    </location>
</feature>
<comment type="subcellular location">
    <subcellularLocation>
        <location evidence="1">Cytoplasm</location>
    </subcellularLocation>
</comment>
<dbReference type="Pfam" id="PF00035">
    <property type="entry name" value="dsrm"/>
    <property type="match status" value="2"/>
</dbReference>
<feature type="compositionally biased region" description="Polar residues" evidence="6">
    <location>
        <begin position="575"/>
        <end position="589"/>
    </location>
</feature>
<organism evidence="9 10">
    <name type="scientific">Esox lucius</name>
    <name type="common">Northern pike</name>
    <dbReference type="NCBI Taxonomy" id="8010"/>
    <lineage>
        <taxon>Eukaryota</taxon>
        <taxon>Metazoa</taxon>
        <taxon>Chordata</taxon>
        <taxon>Craniata</taxon>
        <taxon>Vertebrata</taxon>
        <taxon>Euteleostomi</taxon>
        <taxon>Actinopterygii</taxon>
        <taxon>Neopterygii</taxon>
        <taxon>Teleostei</taxon>
        <taxon>Protacanthopterygii</taxon>
        <taxon>Esociformes</taxon>
        <taxon>Esocidae</taxon>
        <taxon>Esox</taxon>
    </lineage>
</organism>
<dbReference type="InterPro" id="IPR043519">
    <property type="entry name" value="NT_sf"/>
</dbReference>
<evidence type="ECO:0008006" key="11">
    <source>
        <dbReference type="Google" id="ProtNLM"/>
    </source>
</evidence>
<dbReference type="STRING" id="8010.ENSELUP00000026345"/>
<protein>
    <recommendedName>
        <fullName evidence="11">Spermatid perinuclear RNA-binding protein</fullName>
    </recommendedName>
</protein>
<dbReference type="GeneTree" id="ENSGT00940000154687"/>
<evidence type="ECO:0000256" key="2">
    <source>
        <dbReference type="ARBA" id="ARBA00022490"/>
    </source>
</evidence>
<reference evidence="9" key="3">
    <citation type="submission" date="2025-08" db="UniProtKB">
        <authorList>
            <consortium name="Ensembl"/>
        </authorList>
    </citation>
    <scope>IDENTIFICATION</scope>
</reference>